<evidence type="ECO:0000256" key="3">
    <source>
        <dbReference type="ARBA" id="ARBA00022722"/>
    </source>
</evidence>
<dbReference type="InterPro" id="IPR016128">
    <property type="entry name" value="Pyosin/cloacin_T_dom"/>
</dbReference>
<keyword evidence="8" id="KW-0175">Coiled coil</keyword>
<dbReference type="SUPFAM" id="SSF54060">
    <property type="entry name" value="His-Me finger endonucleases"/>
    <property type="match status" value="1"/>
</dbReference>
<proteinExistence type="inferred from homology"/>
<evidence type="ECO:0000256" key="7">
    <source>
        <dbReference type="ARBA" id="ARBA00023048"/>
    </source>
</evidence>
<dbReference type="SUPFAM" id="SSF69369">
    <property type="entry name" value="Cloacin translocation domain"/>
    <property type="match status" value="1"/>
</dbReference>
<evidence type="ECO:0000256" key="5">
    <source>
        <dbReference type="ARBA" id="ARBA00022801"/>
    </source>
</evidence>
<evidence type="ECO:0000256" key="8">
    <source>
        <dbReference type="SAM" id="Coils"/>
    </source>
</evidence>
<evidence type="ECO:0000259" key="9">
    <source>
        <dbReference type="Pfam" id="PF06958"/>
    </source>
</evidence>
<evidence type="ECO:0000256" key="2">
    <source>
        <dbReference type="ARBA" id="ARBA00022529"/>
    </source>
</evidence>
<dbReference type="Pfam" id="PF06958">
    <property type="entry name" value="Pyocin_S"/>
    <property type="match status" value="1"/>
</dbReference>
<keyword evidence="6" id="KW-0044">Antibiotic</keyword>
<dbReference type="Pfam" id="PF21431">
    <property type="entry name" value="Col-Pyo_DNase"/>
    <property type="match status" value="1"/>
</dbReference>
<dbReference type="RefSeq" id="WP_150638733.1">
    <property type="nucleotide sequence ID" value="NZ_CABVIC010000009.1"/>
</dbReference>
<dbReference type="GO" id="GO:0031640">
    <property type="term" value="P:killing of cells of another organism"/>
    <property type="evidence" value="ECO:0007669"/>
    <property type="project" value="UniProtKB-KW"/>
</dbReference>
<dbReference type="PANTHER" id="PTHR12239:SF41">
    <property type="entry name" value="MEMBRANE ASSOCIATED PROTEIN, PUTATIVE-RELATED"/>
    <property type="match status" value="1"/>
</dbReference>
<dbReference type="InterPro" id="IPR044925">
    <property type="entry name" value="His-Me_finger_sf"/>
</dbReference>
<dbReference type="GO" id="GO:0042742">
    <property type="term" value="P:defense response to bacterium"/>
    <property type="evidence" value="ECO:0007669"/>
    <property type="project" value="UniProtKB-KW"/>
</dbReference>
<dbReference type="GO" id="GO:0004519">
    <property type="term" value="F:endonuclease activity"/>
    <property type="evidence" value="ECO:0007669"/>
    <property type="project" value="UniProtKB-KW"/>
</dbReference>
<dbReference type="PANTHER" id="PTHR12239">
    <property type="entry name" value="PROTEIN CBG20215-RELATED"/>
    <property type="match status" value="1"/>
</dbReference>
<dbReference type="CDD" id="cd00085">
    <property type="entry name" value="HNHc"/>
    <property type="match status" value="1"/>
</dbReference>
<accession>A0A5E7PEN5</accession>
<evidence type="ECO:0000256" key="4">
    <source>
        <dbReference type="ARBA" id="ARBA00022759"/>
    </source>
</evidence>
<keyword evidence="7" id="KW-0078">Bacteriocin</keyword>
<dbReference type="InterPro" id="IPR037146">
    <property type="entry name" value="Colicin/pyocin_DNase_dom_sf"/>
</dbReference>
<dbReference type="GO" id="GO:0016787">
    <property type="term" value="F:hydrolase activity"/>
    <property type="evidence" value="ECO:0007669"/>
    <property type="project" value="UniProtKB-KW"/>
</dbReference>
<dbReference type="InterPro" id="IPR052293">
    <property type="entry name" value="SRRP"/>
</dbReference>
<dbReference type="InterPro" id="IPR036302">
    <property type="entry name" value="Pyosin/cloacin_T_dom_sf"/>
</dbReference>
<keyword evidence="4" id="KW-0255">Endonuclease</keyword>
<dbReference type="Proteomes" id="UP000326067">
    <property type="component" value="Unassembled WGS sequence"/>
</dbReference>
<reference evidence="10 11" key="1">
    <citation type="submission" date="2019-09" db="EMBL/GenBank/DDBJ databases">
        <authorList>
            <person name="Chandra G."/>
            <person name="Truman W A."/>
        </authorList>
    </citation>
    <scope>NUCLEOTIDE SEQUENCE [LARGE SCALE GENOMIC DNA]</scope>
    <source>
        <strain evidence="10">PS847</strain>
    </source>
</reference>
<dbReference type="InterPro" id="IPR003615">
    <property type="entry name" value="HNH_nuc"/>
</dbReference>
<gene>
    <name evidence="10" type="ORF">PS847_05218</name>
</gene>
<dbReference type="Gene3D" id="3.90.540.10">
    <property type="entry name" value="Colicin/pyocin, DNase domain"/>
    <property type="match status" value="1"/>
</dbReference>
<evidence type="ECO:0000256" key="1">
    <source>
        <dbReference type="ARBA" id="ARBA00006811"/>
    </source>
</evidence>
<dbReference type="AlphaFoldDB" id="A0A5E7PEN5"/>
<feature type="domain" description="Pyosin/cloacin translocation" evidence="9">
    <location>
        <begin position="368"/>
        <end position="501"/>
    </location>
</feature>
<sequence>MQRNGITLPPIVVRPDKQDEYLHYLGAGDGSGPGINFAPLGEILDMESIYKDTSRNIAQVIENELAEVRAAGDQSVLPPLDALAREMQFRDSLIARKFGALLVAKDVAIERFGHAQVETFFNGGRLPQVNRRSASVSVRQAYSALFNAKLLVEGIGVLNSQSATVKGMIAVVQAQEAERIAQEQARLAAEYARQVAQEQARVAQEQARRQAEELARQAAADEIRRLEEEQARLAAEALERKRAEEQAALEAEAEARRVAEEKRWQDTSGGHSSLLRFQGNTSHAQLVFATSAGAVAIADNLMAGFAASIRAAVAGLSEVAAGAASGLMVGVSAFVYSPVLGNGELPERFLLSLPLADLLPGQLPDLDRLASERARLNLPVRLSARPLTGSLAELLVVPVAGTKRPSGVRVVAAGFNAGNNTYSATLNDIPPTTAVWTPAVTPADSSTLFPIENPSPPRYIGGNLVPIEGRIDAHPGRGSIRFDDFILVFPSESGLPPQYVMFRDRRNDPGVASGHGAPVAGGWLEAATQGEGAAIPSKIADQLRGKNFKDFRAFRETFWKAVAADAELAMSFDPGSLSAMSKGRSPYVKAGDRVGKRVKFELHHVSSLSDGGQLYDIDNLRLLTPKQHLAVHKGGE</sequence>
<evidence type="ECO:0000313" key="11">
    <source>
        <dbReference type="Proteomes" id="UP000326067"/>
    </source>
</evidence>
<keyword evidence="5" id="KW-0378">Hydrolase</keyword>
<keyword evidence="3" id="KW-0540">Nuclease</keyword>
<keyword evidence="2" id="KW-0929">Antimicrobial</keyword>
<dbReference type="EMBL" id="CABVIC010000009">
    <property type="protein sequence ID" value="VVP48245.1"/>
    <property type="molecule type" value="Genomic_DNA"/>
</dbReference>
<comment type="similarity">
    <text evidence="1">Belongs to the colicin/pyosin nuclease family.</text>
</comment>
<organism evidence="10 11">
    <name type="scientific">Pseudomonas fluorescens</name>
    <dbReference type="NCBI Taxonomy" id="294"/>
    <lineage>
        <taxon>Bacteria</taxon>
        <taxon>Pseudomonadati</taxon>
        <taxon>Pseudomonadota</taxon>
        <taxon>Gammaproteobacteria</taxon>
        <taxon>Pseudomonadales</taxon>
        <taxon>Pseudomonadaceae</taxon>
        <taxon>Pseudomonas</taxon>
    </lineage>
</organism>
<feature type="coiled-coil region" evidence="8">
    <location>
        <begin position="174"/>
        <end position="262"/>
    </location>
</feature>
<name>A0A5E7PEN5_PSEFL</name>
<evidence type="ECO:0000313" key="10">
    <source>
        <dbReference type="EMBL" id="VVP48245.1"/>
    </source>
</evidence>
<protein>
    <recommendedName>
        <fullName evidence="9">Pyosin/cloacin translocation domain-containing protein</fullName>
    </recommendedName>
</protein>
<evidence type="ECO:0000256" key="6">
    <source>
        <dbReference type="ARBA" id="ARBA00023022"/>
    </source>
</evidence>